<dbReference type="GO" id="GO:0005737">
    <property type="term" value="C:cytoplasm"/>
    <property type="evidence" value="ECO:0007669"/>
    <property type="project" value="UniProtKB-SubCell"/>
</dbReference>
<evidence type="ECO:0000256" key="7">
    <source>
        <dbReference type="ARBA" id="ARBA00023163"/>
    </source>
</evidence>
<evidence type="ECO:0000256" key="1">
    <source>
        <dbReference type="ARBA" id="ARBA00004123"/>
    </source>
</evidence>
<keyword evidence="11" id="KW-1185">Reference proteome</keyword>
<evidence type="ECO:0000256" key="8">
    <source>
        <dbReference type="ARBA" id="ARBA00023242"/>
    </source>
</evidence>
<reference evidence="10 11" key="1">
    <citation type="journal article" date="2013" name="Curr. Biol.">
        <title>The Genome of the Foraminiferan Reticulomyxa filosa.</title>
        <authorList>
            <person name="Glockner G."/>
            <person name="Hulsmann N."/>
            <person name="Schleicher M."/>
            <person name="Noegel A.A."/>
            <person name="Eichinger L."/>
            <person name="Gallinger C."/>
            <person name="Pawlowski J."/>
            <person name="Sierra R."/>
            <person name="Euteneuer U."/>
            <person name="Pillet L."/>
            <person name="Moustafa A."/>
            <person name="Platzer M."/>
            <person name="Groth M."/>
            <person name="Szafranski K."/>
            <person name="Schliwa M."/>
        </authorList>
    </citation>
    <scope>NUCLEOTIDE SEQUENCE [LARGE SCALE GENOMIC DNA]</scope>
</reference>
<sequence>MLRKQQTEIERTLKKVQEGLDEYDKIWDRVEDASTINQKEKHEGDLKKEIKRLQRYRELIKSWISNDAYKDKTILKNAKRQIEIRMESFKKCEKETKTKAFSKEALSSGGGLLKNNDLLSEAQKETKKWIETKH</sequence>
<dbReference type="InterPro" id="IPR007207">
    <property type="entry name" value="Not_N"/>
</dbReference>
<keyword evidence="4" id="KW-0963">Cytoplasm</keyword>
<gene>
    <name evidence="10" type="ORF">RFI_37666</name>
</gene>
<comment type="similarity">
    <text evidence="3">Belongs to the CNOT2/3/5 family.</text>
</comment>
<evidence type="ECO:0000313" key="11">
    <source>
        <dbReference type="Proteomes" id="UP000023152"/>
    </source>
</evidence>
<dbReference type="PANTHER" id="PTHR23326">
    <property type="entry name" value="CCR4 NOT-RELATED"/>
    <property type="match status" value="1"/>
</dbReference>
<accession>X6LF95</accession>
<dbReference type="Proteomes" id="UP000023152">
    <property type="component" value="Unassembled WGS sequence"/>
</dbReference>
<evidence type="ECO:0000256" key="5">
    <source>
        <dbReference type="ARBA" id="ARBA00022491"/>
    </source>
</evidence>
<dbReference type="GO" id="GO:0030015">
    <property type="term" value="C:CCR4-NOT core complex"/>
    <property type="evidence" value="ECO:0007669"/>
    <property type="project" value="InterPro"/>
</dbReference>
<dbReference type="AlphaFoldDB" id="X6LF95"/>
<evidence type="ECO:0000313" key="10">
    <source>
        <dbReference type="EMBL" id="ETN99801.1"/>
    </source>
</evidence>
<comment type="subcellular location">
    <subcellularLocation>
        <location evidence="2">Cytoplasm</location>
    </subcellularLocation>
    <subcellularLocation>
        <location evidence="1">Nucleus</location>
    </subcellularLocation>
</comment>
<feature type="domain" description="CCR4-Not complex component Not N-terminal" evidence="9">
    <location>
        <begin position="3"/>
        <end position="132"/>
    </location>
</feature>
<evidence type="ECO:0000256" key="3">
    <source>
        <dbReference type="ARBA" id="ARBA00007682"/>
    </source>
</evidence>
<proteinExistence type="inferred from homology"/>
<keyword evidence="5" id="KW-0678">Repressor</keyword>
<evidence type="ECO:0000259" key="9">
    <source>
        <dbReference type="Pfam" id="PF04065"/>
    </source>
</evidence>
<comment type="caution">
    <text evidence="10">The sequence shown here is derived from an EMBL/GenBank/DDBJ whole genome shotgun (WGS) entry which is preliminary data.</text>
</comment>
<protein>
    <recommendedName>
        <fullName evidence="9">CCR4-Not complex component Not N-terminal domain-containing protein</fullName>
    </recommendedName>
</protein>
<keyword evidence="6" id="KW-0805">Transcription regulation</keyword>
<dbReference type="InterPro" id="IPR040168">
    <property type="entry name" value="Not2/3/5"/>
</dbReference>
<dbReference type="Pfam" id="PF04065">
    <property type="entry name" value="Not3"/>
    <property type="match status" value="1"/>
</dbReference>
<evidence type="ECO:0000256" key="2">
    <source>
        <dbReference type="ARBA" id="ARBA00004496"/>
    </source>
</evidence>
<keyword evidence="7" id="KW-0804">Transcription</keyword>
<evidence type="ECO:0000256" key="6">
    <source>
        <dbReference type="ARBA" id="ARBA00023015"/>
    </source>
</evidence>
<name>X6LF95_RETFI</name>
<evidence type="ECO:0000256" key="4">
    <source>
        <dbReference type="ARBA" id="ARBA00022490"/>
    </source>
</evidence>
<dbReference type="GO" id="GO:0005634">
    <property type="term" value="C:nucleus"/>
    <property type="evidence" value="ECO:0007669"/>
    <property type="project" value="UniProtKB-SubCell"/>
</dbReference>
<dbReference type="EMBL" id="ASPP01042869">
    <property type="protein sequence ID" value="ETN99801.1"/>
    <property type="molecule type" value="Genomic_DNA"/>
</dbReference>
<keyword evidence="8" id="KW-0539">Nucleus</keyword>
<organism evidence="10 11">
    <name type="scientific">Reticulomyxa filosa</name>
    <dbReference type="NCBI Taxonomy" id="46433"/>
    <lineage>
        <taxon>Eukaryota</taxon>
        <taxon>Sar</taxon>
        <taxon>Rhizaria</taxon>
        <taxon>Retaria</taxon>
        <taxon>Foraminifera</taxon>
        <taxon>Monothalamids</taxon>
        <taxon>Reticulomyxidae</taxon>
        <taxon>Reticulomyxa</taxon>
    </lineage>
</organism>
<dbReference type="OrthoDB" id="293823at2759"/>
<dbReference type="GO" id="GO:0006355">
    <property type="term" value="P:regulation of DNA-templated transcription"/>
    <property type="evidence" value="ECO:0007669"/>
    <property type="project" value="InterPro"/>
</dbReference>